<dbReference type="GO" id="GO:0006406">
    <property type="term" value="P:mRNA export from nucleus"/>
    <property type="evidence" value="ECO:0007669"/>
    <property type="project" value="InterPro"/>
</dbReference>
<name>A0A9P5MWN0_9AGAM</name>
<dbReference type="InterPro" id="IPR015943">
    <property type="entry name" value="WD40/YVTN_repeat-like_dom_sf"/>
</dbReference>
<evidence type="ECO:0000256" key="5">
    <source>
        <dbReference type="SAM" id="MobiDB-lite"/>
    </source>
</evidence>
<dbReference type="GO" id="GO:0000445">
    <property type="term" value="C:THO complex part of transcription export complex"/>
    <property type="evidence" value="ECO:0007669"/>
    <property type="project" value="TreeGrafter"/>
</dbReference>
<comment type="similarity">
    <text evidence="3">Belongs to the THOC3 family.</text>
</comment>
<protein>
    <submittedName>
        <fullName evidence="6">Uncharacterized protein</fullName>
    </submittedName>
</protein>
<dbReference type="Proteomes" id="UP000759537">
    <property type="component" value="Unassembled WGS sequence"/>
</dbReference>
<evidence type="ECO:0000256" key="3">
    <source>
        <dbReference type="ARBA" id="ARBA00046343"/>
    </source>
</evidence>
<dbReference type="SUPFAM" id="SSF50978">
    <property type="entry name" value="WD40 repeat-like"/>
    <property type="match status" value="1"/>
</dbReference>
<accession>A0A9P5MWN0</accession>
<dbReference type="InterPro" id="IPR040132">
    <property type="entry name" value="Tex1/THOC3"/>
</dbReference>
<reference evidence="6" key="2">
    <citation type="journal article" date="2020" name="Nat. Commun.">
        <title>Large-scale genome sequencing of mycorrhizal fungi provides insights into the early evolution of symbiotic traits.</title>
        <authorList>
            <person name="Miyauchi S."/>
            <person name="Kiss E."/>
            <person name="Kuo A."/>
            <person name="Drula E."/>
            <person name="Kohler A."/>
            <person name="Sanchez-Garcia M."/>
            <person name="Morin E."/>
            <person name="Andreopoulos B."/>
            <person name="Barry K.W."/>
            <person name="Bonito G."/>
            <person name="Buee M."/>
            <person name="Carver A."/>
            <person name="Chen C."/>
            <person name="Cichocki N."/>
            <person name="Clum A."/>
            <person name="Culley D."/>
            <person name="Crous P.W."/>
            <person name="Fauchery L."/>
            <person name="Girlanda M."/>
            <person name="Hayes R.D."/>
            <person name="Keri Z."/>
            <person name="LaButti K."/>
            <person name="Lipzen A."/>
            <person name="Lombard V."/>
            <person name="Magnuson J."/>
            <person name="Maillard F."/>
            <person name="Murat C."/>
            <person name="Nolan M."/>
            <person name="Ohm R.A."/>
            <person name="Pangilinan J."/>
            <person name="Pereira M.F."/>
            <person name="Perotto S."/>
            <person name="Peter M."/>
            <person name="Pfister S."/>
            <person name="Riley R."/>
            <person name="Sitrit Y."/>
            <person name="Stielow J.B."/>
            <person name="Szollosi G."/>
            <person name="Zifcakova L."/>
            <person name="Stursova M."/>
            <person name="Spatafora J.W."/>
            <person name="Tedersoo L."/>
            <person name="Vaario L.M."/>
            <person name="Yamada A."/>
            <person name="Yan M."/>
            <person name="Wang P."/>
            <person name="Xu J."/>
            <person name="Bruns T."/>
            <person name="Baldrian P."/>
            <person name="Vilgalys R."/>
            <person name="Dunand C."/>
            <person name="Henrissat B."/>
            <person name="Grigoriev I.V."/>
            <person name="Hibbett D."/>
            <person name="Nagy L.G."/>
            <person name="Martin F.M."/>
        </authorList>
    </citation>
    <scope>NUCLEOTIDE SEQUENCE</scope>
    <source>
        <strain evidence="6">Prilba</strain>
    </source>
</reference>
<dbReference type="EMBL" id="WHVB01000008">
    <property type="protein sequence ID" value="KAF8480384.1"/>
    <property type="molecule type" value="Genomic_DNA"/>
</dbReference>
<dbReference type="Pfam" id="PF00400">
    <property type="entry name" value="WD40"/>
    <property type="match status" value="2"/>
</dbReference>
<evidence type="ECO:0000313" key="7">
    <source>
        <dbReference type="Proteomes" id="UP000759537"/>
    </source>
</evidence>
<proteinExistence type="inferred from homology"/>
<sequence>MKRNGTKVTLWLVLPRSGPVRRSRLSGARERNERPVSESDPTSPPPHTTLPSETPTFSAFRPRDVRITSTQAITQIAWSCDGKKLAAVGIDRMVRVFQPEKSMETRSASLFLGAHSDEVDYVAWNPTHPELFCSSSQKDRRIVFWDARRISRALSPARSTTHSQGPPGPNQLRAGRRIIALCIIWEPAILHVLREGFR</sequence>
<comment type="caution">
    <text evidence="6">The sequence shown here is derived from an EMBL/GenBank/DDBJ whole genome shotgun (WGS) entry which is preliminary data.</text>
</comment>
<reference evidence="6" key="1">
    <citation type="submission" date="2019-10" db="EMBL/GenBank/DDBJ databases">
        <authorList>
            <consortium name="DOE Joint Genome Institute"/>
            <person name="Kuo A."/>
            <person name="Miyauchi S."/>
            <person name="Kiss E."/>
            <person name="Drula E."/>
            <person name="Kohler A."/>
            <person name="Sanchez-Garcia M."/>
            <person name="Andreopoulos B."/>
            <person name="Barry K.W."/>
            <person name="Bonito G."/>
            <person name="Buee M."/>
            <person name="Carver A."/>
            <person name="Chen C."/>
            <person name="Cichocki N."/>
            <person name="Clum A."/>
            <person name="Culley D."/>
            <person name="Crous P.W."/>
            <person name="Fauchery L."/>
            <person name="Girlanda M."/>
            <person name="Hayes R."/>
            <person name="Keri Z."/>
            <person name="LaButti K."/>
            <person name="Lipzen A."/>
            <person name="Lombard V."/>
            <person name="Magnuson J."/>
            <person name="Maillard F."/>
            <person name="Morin E."/>
            <person name="Murat C."/>
            <person name="Nolan M."/>
            <person name="Ohm R."/>
            <person name="Pangilinan J."/>
            <person name="Pereira M."/>
            <person name="Perotto S."/>
            <person name="Peter M."/>
            <person name="Riley R."/>
            <person name="Sitrit Y."/>
            <person name="Stielow B."/>
            <person name="Szollosi G."/>
            <person name="Zifcakova L."/>
            <person name="Stursova M."/>
            <person name="Spatafora J.W."/>
            <person name="Tedersoo L."/>
            <person name="Vaario L.-M."/>
            <person name="Yamada A."/>
            <person name="Yan M."/>
            <person name="Wang P."/>
            <person name="Xu J."/>
            <person name="Bruns T."/>
            <person name="Baldrian P."/>
            <person name="Vilgalys R."/>
            <person name="Henrissat B."/>
            <person name="Grigoriev I.V."/>
            <person name="Hibbett D."/>
            <person name="Nagy L.G."/>
            <person name="Martin F.M."/>
        </authorList>
    </citation>
    <scope>NUCLEOTIDE SEQUENCE</scope>
    <source>
        <strain evidence="6">Prilba</strain>
    </source>
</reference>
<keyword evidence="1 4" id="KW-0853">WD repeat</keyword>
<gene>
    <name evidence="6" type="ORF">DFH94DRAFT_742485</name>
</gene>
<dbReference type="OrthoDB" id="340259at2759"/>
<keyword evidence="2" id="KW-0677">Repeat</keyword>
<feature type="compositionally biased region" description="Basic and acidic residues" evidence="5">
    <location>
        <begin position="27"/>
        <end position="37"/>
    </location>
</feature>
<organism evidence="6 7">
    <name type="scientific">Russula ochroleuca</name>
    <dbReference type="NCBI Taxonomy" id="152965"/>
    <lineage>
        <taxon>Eukaryota</taxon>
        <taxon>Fungi</taxon>
        <taxon>Dikarya</taxon>
        <taxon>Basidiomycota</taxon>
        <taxon>Agaricomycotina</taxon>
        <taxon>Agaricomycetes</taxon>
        <taxon>Russulales</taxon>
        <taxon>Russulaceae</taxon>
        <taxon>Russula</taxon>
    </lineage>
</organism>
<dbReference type="PANTHER" id="PTHR22839">
    <property type="entry name" value="THO COMPLEX SUBUNIT 3 THO3"/>
    <property type="match status" value="1"/>
</dbReference>
<dbReference type="PANTHER" id="PTHR22839:SF0">
    <property type="entry name" value="THO COMPLEX SUBUNIT 3"/>
    <property type="match status" value="1"/>
</dbReference>
<dbReference type="InterPro" id="IPR001680">
    <property type="entry name" value="WD40_rpt"/>
</dbReference>
<dbReference type="AlphaFoldDB" id="A0A9P5MWN0"/>
<dbReference type="Gene3D" id="2.130.10.10">
    <property type="entry name" value="YVTN repeat-like/Quinoprotein amine dehydrogenase"/>
    <property type="match status" value="1"/>
</dbReference>
<evidence type="ECO:0000256" key="4">
    <source>
        <dbReference type="PROSITE-ProRule" id="PRU00221"/>
    </source>
</evidence>
<feature type="repeat" description="WD" evidence="4">
    <location>
        <begin position="112"/>
        <end position="155"/>
    </location>
</feature>
<evidence type="ECO:0000256" key="2">
    <source>
        <dbReference type="ARBA" id="ARBA00022737"/>
    </source>
</evidence>
<evidence type="ECO:0000256" key="1">
    <source>
        <dbReference type="ARBA" id="ARBA00022574"/>
    </source>
</evidence>
<feature type="region of interest" description="Disordered" evidence="5">
    <location>
        <begin position="21"/>
        <end position="59"/>
    </location>
</feature>
<evidence type="ECO:0000313" key="6">
    <source>
        <dbReference type="EMBL" id="KAF8480384.1"/>
    </source>
</evidence>
<keyword evidence="7" id="KW-1185">Reference proteome</keyword>
<dbReference type="InterPro" id="IPR036322">
    <property type="entry name" value="WD40_repeat_dom_sf"/>
</dbReference>
<dbReference type="PROSITE" id="PS50082">
    <property type="entry name" value="WD_REPEATS_2"/>
    <property type="match status" value="1"/>
</dbReference>
<dbReference type="SMART" id="SM00320">
    <property type="entry name" value="WD40"/>
    <property type="match status" value="2"/>
</dbReference>